<evidence type="ECO:0000256" key="3">
    <source>
        <dbReference type="SAM" id="MobiDB-lite"/>
    </source>
</evidence>
<evidence type="ECO:0000256" key="1">
    <source>
        <dbReference type="ARBA" id="ARBA00022723"/>
    </source>
</evidence>
<keyword evidence="1" id="KW-0479">Metal-binding</keyword>
<keyword evidence="2" id="KW-0378">Hydrolase</keyword>
<dbReference type="EMBL" id="QEXO01000007">
    <property type="protein sequence ID" value="PWE12453.1"/>
    <property type="molecule type" value="Genomic_DNA"/>
</dbReference>
<evidence type="ECO:0000256" key="2">
    <source>
        <dbReference type="ARBA" id="ARBA00022801"/>
    </source>
</evidence>
<dbReference type="SUPFAM" id="SSF53649">
    <property type="entry name" value="Alkaline phosphatase-like"/>
    <property type="match status" value="1"/>
</dbReference>
<dbReference type="Proteomes" id="UP000245216">
    <property type="component" value="Unassembled WGS sequence"/>
</dbReference>
<protein>
    <submittedName>
        <fullName evidence="5">Sulfatase</fullName>
    </submittedName>
</protein>
<reference evidence="5 6" key="1">
    <citation type="submission" date="2018-05" db="EMBL/GenBank/DDBJ databases">
        <title>Genome Sequence of an Efficient Indole-Degrading Bacterium, Alcaligenes sp.YBY.</title>
        <authorList>
            <person name="Yang B."/>
        </authorList>
    </citation>
    <scope>NUCLEOTIDE SEQUENCE [LARGE SCALE GENOMIC DNA]</scope>
    <source>
        <strain evidence="5 6">YBY</strain>
    </source>
</reference>
<proteinExistence type="predicted"/>
<dbReference type="STRING" id="511.UZ73_14695"/>
<reference evidence="5 6" key="2">
    <citation type="submission" date="2018-05" db="EMBL/GenBank/DDBJ databases">
        <authorList>
            <person name="Lanie J.A."/>
            <person name="Ng W.-L."/>
            <person name="Kazmierczak K.M."/>
            <person name="Andrzejewski T.M."/>
            <person name="Davidsen T.M."/>
            <person name="Wayne K.J."/>
            <person name="Tettelin H."/>
            <person name="Glass J.I."/>
            <person name="Rusch D."/>
            <person name="Podicherti R."/>
            <person name="Tsui H.-C.T."/>
            <person name="Winkler M.E."/>
        </authorList>
    </citation>
    <scope>NUCLEOTIDE SEQUENCE [LARGE SCALE GENOMIC DNA]</scope>
    <source>
        <strain evidence="5 6">YBY</strain>
    </source>
</reference>
<feature type="domain" description="Sulfatase N-terminal" evidence="4">
    <location>
        <begin position="6"/>
        <end position="414"/>
    </location>
</feature>
<name>A0A2U2BEL5_ALCFA</name>
<comment type="caution">
    <text evidence="5">The sequence shown here is derived from an EMBL/GenBank/DDBJ whole genome shotgun (WGS) entry which is preliminary data.</text>
</comment>
<dbReference type="Pfam" id="PF00884">
    <property type="entry name" value="Sulfatase"/>
    <property type="match status" value="1"/>
</dbReference>
<feature type="compositionally biased region" description="Basic and acidic residues" evidence="3">
    <location>
        <begin position="117"/>
        <end position="127"/>
    </location>
</feature>
<dbReference type="Gene3D" id="3.40.720.10">
    <property type="entry name" value="Alkaline Phosphatase, subunit A"/>
    <property type="match status" value="1"/>
</dbReference>
<evidence type="ECO:0000259" key="4">
    <source>
        <dbReference type="Pfam" id="PF00884"/>
    </source>
</evidence>
<organism evidence="5 6">
    <name type="scientific">Alcaligenes faecalis</name>
    <dbReference type="NCBI Taxonomy" id="511"/>
    <lineage>
        <taxon>Bacteria</taxon>
        <taxon>Pseudomonadati</taxon>
        <taxon>Pseudomonadota</taxon>
        <taxon>Betaproteobacteria</taxon>
        <taxon>Burkholderiales</taxon>
        <taxon>Alcaligenaceae</taxon>
        <taxon>Alcaligenes</taxon>
    </lineage>
</organism>
<dbReference type="AlphaFoldDB" id="A0A2U2BEL5"/>
<dbReference type="RefSeq" id="WP_109365556.1">
    <property type="nucleotide sequence ID" value="NZ_CAXOKM010000032.1"/>
</dbReference>
<dbReference type="GO" id="GO:0046872">
    <property type="term" value="F:metal ion binding"/>
    <property type="evidence" value="ECO:0007669"/>
    <property type="project" value="UniProtKB-KW"/>
</dbReference>
<dbReference type="GO" id="GO:0005737">
    <property type="term" value="C:cytoplasm"/>
    <property type="evidence" value="ECO:0007669"/>
    <property type="project" value="TreeGrafter"/>
</dbReference>
<gene>
    <name evidence="5" type="ORF">DF183_19805</name>
</gene>
<sequence>MSQSVPNFLLIIADQLRADHLACYGNKEIKTPNLDALAARGWSADRFYVATPICMPNRASLMTGRMPSLHGARHNGVPLPLDSSTFVDVLRQAGWSTALVGKAHLQNITDTPPLYPRPDDPPTKGEARPPLPTNDYGQECGQWWRDRPDHGVQLPFYGYEHVDLAIDHGDQVWGDYGRWLQDEHPEIAALSGPENAIPTPDYELSRIGQAWRTRVPEEYSTTAWIGERTRAVLDKYAQEQQPFFIQCSFPDPHHPYTPHGQYWDMYKPEEVSLPDSFHLGPHPLPAHLQLLHQLRDEGKAIKHTPTLFACSEREAREAIALNYGSITHIDAEIGRILDHLERTGQAENTIVMFMSDHGDFMGDHQLMLKGPVHYQSIIRSPFIWFDPRNAKAQGTSGAVCSTIDVAPTVLERAGQLPYNGIQGRSLLQLMQNEAVDWRKGVLIEEENQRKLFNTPIRTKLRSLVTQQHRLSLYEGGQIGELYDLQADPLEQHNLWNEPDAQALKTTLLCQLIDTMMAHSETSPLPLAIA</sequence>
<dbReference type="PANTHER" id="PTHR45953">
    <property type="entry name" value="IDURONATE 2-SULFATASE"/>
    <property type="match status" value="1"/>
</dbReference>
<dbReference type="GO" id="GO:0008484">
    <property type="term" value="F:sulfuric ester hydrolase activity"/>
    <property type="evidence" value="ECO:0007669"/>
    <property type="project" value="TreeGrafter"/>
</dbReference>
<evidence type="ECO:0000313" key="5">
    <source>
        <dbReference type="EMBL" id="PWE12453.1"/>
    </source>
</evidence>
<accession>A0A2U2BEL5</accession>
<dbReference type="InterPro" id="IPR017850">
    <property type="entry name" value="Alkaline_phosphatase_core_sf"/>
</dbReference>
<evidence type="ECO:0000313" key="6">
    <source>
        <dbReference type="Proteomes" id="UP000245216"/>
    </source>
</evidence>
<feature type="region of interest" description="Disordered" evidence="3">
    <location>
        <begin position="109"/>
        <end position="133"/>
    </location>
</feature>
<dbReference type="PANTHER" id="PTHR45953:SF1">
    <property type="entry name" value="IDURONATE 2-SULFATASE"/>
    <property type="match status" value="1"/>
</dbReference>
<dbReference type="InterPro" id="IPR000917">
    <property type="entry name" value="Sulfatase_N"/>
</dbReference>